<dbReference type="Pfam" id="PF00069">
    <property type="entry name" value="Pkinase"/>
    <property type="match status" value="1"/>
</dbReference>
<dbReference type="RefSeq" id="XP_001026635.1">
    <property type="nucleotide sequence ID" value="XM_001026635.1"/>
</dbReference>
<keyword evidence="2" id="KW-0808">Transferase</keyword>
<accession>Q24F17</accession>
<dbReference type="Gene3D" id="3.30.200.20">
    <property type="entry name" value="Phosphorylase Kinase, domain 1"/>
    <property type="match status" value="1"/>
</dbReference>
<proteinExistence type="predicted"/>
<dbReference type="SUPFAM" id="SSF56112">
    <property type="entry name" value="Protein kinase-like (PK-like)"/>
    <property type="match status" value="1"/>
</dbReference>
<dbReference type="AlphaFoldDB" id="Q24F17"/>
<feature type="domain" description="Protein kinase" evidence="1">
    <location>
        <begin position="30"/>
        <end position="300"/>
    </location>
</feature>
<dbReference type="KEGG" id="tet:TTHERM_00945280"/>
<dbReference type="InterPro" id="IPR000719">
    <property type="entry name" value="Prot_kinase_dom"/>
</dbReference>
<organism evidence="2 3">
    <name type="scientific">Tetrahymena thermophila (strain SB210)</name>
    <dbReference type="NCBI Taxonomy" id="312017"/>
    <lineage>
        <taxon>Eukaryota</taxon>
        <taxon>Sar</taxon>
        <taxon>Alveolata</taxon>
        <taxon>Ciliophora</taxon>
        <taxon>Intramacronucleata</taxon>
        <taxon>Oligohymenophorea</taxon>
        <taxon>Hymenostomatida</taxon>
        <taxon>Tetrahymenina</taxon>
        <taxon>Tetrahymenidae</taxon>
        <taxon>Tetrahymena</taxon>
    </lineage>
</organism>
<name>Q24F17_TETTS</name>
<evidence type="ECO:0000259" key="1">
    <source>
        <dbReference type="PROSITE" id="PS50011"/>
    </source>
</evidence>
<keyword evidence="3" id="KW-1185">Reference proteome</keyword>
<evidence type="ECO:0000313" key="2">
    <source>
        <dbReference type="EMBL" id="EAS06390.1"/>
    </source>
</evidence>
<keyword evidence="2" id="KW-0418">Kinase</keyword>
<dbReference type="eggNOG" id="KOG0032">
    <property type="taxonomic scope" value="Eukaryota"/>
</dbReference>
<evidence type="ECO:0000313" key="3">
    <source>
        <dbReference type="Proteomes" id="UP000009168"/>
    </source>
</evidence>
<reference evidence="3" key="1">
    <citation type="journal article" date="2006" name="PLoS Biol.">
        <title>Macronuclear genome sequence of the ciliate Tetrahymena thermophila, a model eukaryote.</title>
        <authorList>
            <person name="Eisen J.A."/>
            <person name="Coyne R.S."/>
            <person name="Wu M."/>
            <person name="Wu D."/>
            <person name="Thiagarajan M."/>
            <person name="Wortman J.R."/>
            <person name="Badger J.H."/>
            <person name="Ren Q."/>
            <person name="Amedeo P."/>
            <person name="Jones K.M."/>
            <person name="Tallon L.J."/>
            <person name="Delcher A.L."/>
            <person name="Salzberg S.L."/>
            <person name="Silva J.C."/>
            <person name="Haas B.J."/>
            <person name="Majoros W.H."/>
            <person name="Farzad M."/>
            <person name="Carlton J.M."/>
            <person name="Smith R.K. Jr."/>
            <person name="Garg J."/>
            <person name="Pearlman R.E."/>
            <person name="Karrer K.M."/>
            <person name="Sun L."/>
            <person name="Manning G."/>
            <person name="Elde N.C."/>
            <person name="Turkewitz A.P."/>
            <person name="Asai D.J."/>
            <person name="Wilkes D.E."/>
            <person name="Wang Y."/>
            <person name="Cai H."/>
            <person name="Collins K."/>
            <person name="Stewart B.A."/>
            <person name="Lee S.R."/>
            <person name="Wilamowska K."/>
            <person name="Weinberg Z."/>
            <person name="Ruzzo W.L."/>
            <person name="Wloga D."/>
            <person name="Gaertig J."/>
            <person name="Frankel J."/>
            <person name="Tsao C.-C."/>
            <person name="Gorovsky M.A."/>
            <person name="Keeling P.J."/>
            <person name="Waller R.F."/>
            <person name="Patron N.J."/>
            <person name="Cherry J.M."/>
            <person name="Stover N.A."/>
            <person name="Krieger C.J."/>
            <person name="del Toro C."/>
            <person name="Ryder H.F."/>
            <person name="Williamson S.C."/>
            <person name="Barbeau R.A."/>
            <person name="Hamilton E.P."/>
            <person name="Orias E."/>
        </authorList>
    </citation>
    <scope>NUCLEOTIDE SEQUENCE [LARGE SCALE GENOMIC DNA]</scope>
    <source>
        <strain evidence="3">SB210</strain>
    </source>
</reference>
<dbReference type="EMBL" id="GG662297">
    <property type="protein sequence ID" value="EAS06390.1"/>
    <property type="molecule type" value="Genomic_DNA"/>
</dbReference>
<protein>
    <submittedName>
        <fullName evidence="2">Serine/Threonine kinase domain protein</fullName>
    </submittedName>
</protein>
<dbReference type="GO" id="GO:0005524">
    <property type="term" value="F:ATP binding"/>
    <property type="evidence" value="ECO:0007669"/>
    <property type="project" value="InterPro"/>
</dbReference>
<dbReference type="PROSITE" id="PS50011">
    <property type="entry name" value="PROTEIN_KINASE_DOM"/>
    <property type="match status" value="1"/>
</dbReference>
<gene>
    <name evidence="2" type="ORF">TTHERM_00945280</name>
</gene>
<dbReference type="STRING" id="312017.Q24F17"/>
<dbReference type="HOGENOM" id="CLU_916687_0_0_1"/>
<dbReference type="PANTHER" id="PTHR24347">
    <property type="entry name" value="SERINE/THREONINE-PROTEIN KINASE"/>
    <property type="match status" value="1"/>
</dbReference>
<dbReference type="Proteomes" id="UP000009168">
    <property type="component" value="Unassembled WGS sequence"/>
</dbReference>
<sequence>MVFLLTYMMLKEFIRPKKHFKNQGRFEEQYETLETISENSDTEVHIQKVKKISDNKVYCAKIFYKNVDIKRGDANEQNEIKYLKKLKHSNIVTIIEYFDDDEKIVIITEYLEITLYDVLKCYKKLSEQDVKIIAKTIFIILDHLQKHNLVHGDLVLQNFMLKKEDDQFDSLKMIDFNTVDTEENRRSTKKITNRTQFLNCQPTSLAPETIQQYIVNKQSDVWSAGIMLYTLLFGTVPFDGKNPEQIYDSILNKQPKYQLEDESGQCVNISQRCESFLKRLLHKNYEHRYSARQALEDPWLCEES</sequence>
<dbReference type="InParanoid" id="Q24F17"/>
<dbReference type="OrthoDB" id="410920at2759"/>
<dbReference type="Gene3D" id="1.10.510.10">
    <property type="entry name" value="Transferase(Phosphotransferase) domain 1"/>
    <property type="match status" value="1"/>
</dbReference>
<dbReference type="GeneID" id="7837242"/>
<dbReference type="InterPro" id="IPR011009">
    <property type="entry name" value="Kinase-like_dom_sf"/>
</dbReference>
<dbReference type="GO" id="GO:0004672">
    <property type="term" value="F:protein kinase activity"/>
    <property type="evidence" value="ECO:0007669"/>
    <property type="project" value="InterPro"/>
</dbReference>